<dbReference type="EMBL" id="AZBU02000001">
    <property type="protein sequence ID" value="TMS34555.1"/>
    <property type="molecule type" value="Genomic_DNA"/>
</dbReference>
<dbReference type="GO" id="GO:0006506">
    <property type="term" value="P:GPI anchor biosynthetic process"/>
    <property type="evidence" value="ECO:0007669"/>
    <property type="project" value="UniProtKB-UniPathway"/>
</dbReference>
<organism evidence="14 15">
    <name type="scientific">Steinernema carpocapsae</name>
    <name type="common">Entomopathogenic nematode</name>
    <dbReference type="NCBI Taxonomy" id="34508"/>
    <lineage>
        <taxon>Eukaryota</taxon>
        <taxon>Metazoa</taxon>
        <taxon>Ecdysozoa</taxon>
        <taxon>Nematoda</taxon>
        <taxon>Chromadorea</taxon>
        <taxon>Rhabditida</taxon>
        <taxon>Tylenchina</taxon>
        <taxon>Panagrolaimomorpha</taxon>
        <taxon>Strongyloidoidea</taxon>
        <taxon>Steinernematidae</taxon>
        <taxon>Steinernema</taxon>
    </lineage>
</organism>
<keyword evidence="8 13" id="KW-0256">Endoplasmic reticulum</keyword>
<protein>
    <recommendedName>
        <fullName evidence="12 13">GPI alpha-1,4-mannosyltransferase I, catalytic subunit</fullName>
        <ecNumber evidence="13">2.4.1.-</ecNumber>
    </recommendedName>
    <alternativeName>
        <fullName evidence="13">GPI mannosyltransferase I</fullName>
    </alternativeName>
</protein>
<comment type="pathway">
    <text evidence="2 13">Glycolipid biosynthesis; glycosylphosphatidylinositol-anchor biosynthesis.</text>
</comment>
<evidence type="ECO:0000256" key="13">
    <source>
        <dbReference type="RuleBase" id="RU365064"/>
    </source>
</evidence>
<evidence type="ECO:0000256" key="8">
    <source>
        <dbReference type="ARBA" id="ARBA00022824"/>
    </source>
</evidence>
<dbReference type="OrthoDB" id="1741594at2759"/>
<dbReference type="UniPathway" id="UPA00196"/>
<keyword evidence="10 13" id="KW-0472">Membrane</keyword>
<dbReference type="AlphaFoldDB" id="A0A4U8UQA9"/>
<reference evidence="14 15" key="2">
    <citation type="journal article" date="2019" name="G3 (Bethesda)">
        <title>Hybrid Assembly of the Genome of the Entomopathogenic Nematode Steinernema carpocapsae Identifies the X-Chromosome.</title>
        <authorList>
            <person name="Serra L."/>
            <person name="Macchietto M."/>
            <person name="Macias-Munoz A."/>
            <person name="McGill C.J."/>
            <person name="Rodriguez I.M."/>
            <person name="Rodriguez B."/>
            <person name="Murad R."/>
            <person name="Mortazavi A."/>
        </authorList>
    </citation>
    <scope>NUCLEOTIDE SEQUENCE [LARGE SCALE GENOMIC DNA]</scope>
    <source>
        <strain evidence="14 15">ALL</strain>
    </source>
</reference>
<dbReference type="STRING" id="34508.A0A4U8UQA9"/>
<keyword evidence="9 13" id="KW-1133">Transmembrane helix</keyword>
<dbReference type="GO" id="GO:0051751">
    <property type="term" value="F:alpha-1,4-mannosyltransferase activity"/>
    <property type="evidence" value="ECO:0007669"/>
    <property type="project" value="InterPro"/>
</dbReference>
<evidence type="ECO:0000313" key="15">
    <source>
        <dbReference type="Proteomes" id="UP000298663"/>
    </source>
</evidence>
<dbReference type="GO" id="GO:0005789">
    <property type="term" value="C:endoplasmic reticulum membrane"/>
    <property type="evidence" value="ECO:0007669"/>
    <property type="project" value="UniProtKB-SubCell"/>
</dbReference>
<evidence type="ECO:0000256" key="9">
    <source>
        <dbReference type="ARBA" id="ARBA00022989"/>
    </source>
</evidence>
<dbReference type="InterPro" id="IPR007704">
    <property type="entry name" value="PIG-M"/>
</dbReference>
<evidence type="ECO:0000256" key="5">
    <source>
        <dbReference type="ARBA" id="ARBA00022676"/>
    </source>
</evidence>
<evidence type="ECO:0000313" key="14">
    <source>
        <dbReference type="EMBL" id="TMS34555.1"/>
    </source>
</evidence>
<dbReference type="Proteomes" id="UP000298663">
    <property type="component" value="Chromosome X"/>
</dbReference>
<gene>
    <name evidence="14" type="ORF">L596_002121</name>
</gene>
<keyword evidence="7 13" id="KW-0812">Transmembrane</keyword>
<dbReference type="EC" id="2.4.1.-" evidence="13"/>
<evidence type="ECO:0000256" key="7">
    <source>
        <dbReference type="ARBA" id="ARBA00022692"/>
    </source>
</evidence>
<comment type="caution">
    <text evidence="13">Lacks conserved residue(s) required for the propagation of feature annotation.</text>
</comment>
<feature type="transmembrane region" description="Helical" evidence="13">
    <location>
        <begin position="21"/>
        <end position="39"/>
    </location>
</feature>
<sequence length="196" mass="22122">MKSVSRGEDPFCKVQRWSPWSLMKVAIAARLVLVFYGRIHDYFFSVGFTDVDYHVVSDAGKLLLEGRSPFERATYRYTPILAWMVTPNVLFYDFGKILFSFFDILVGWLGYEIAISNMNSRSPDNAYLSRCNVAVSVWLFLPVTAIVSTRGNSDVVVCAAVLLSLYLLEKKKLLWSALVYGCLAVQSSTFHPSSCL</sequence>
<comment type="caution">
    <text evidence="14">The sequence shown here is derived from an EMBL/GenBank/DDBJ whole genome shotgun (WGS) entry which is preliminary data.</text>
</comment>
<evidence type="ECO:0000256" key="1">
    <source>
        <dbReference type="ARBA" id="ARBA00004477"/>
    </source>
</evidence>
<comment type="subcellular location">
    <subcellularLocation>
        <location evidence="1 13">Endoplasmic reticulum membrane</location>
        <topology evidence="1 13">Multi-pass membrane protein</topology>
    </subcellularLocation>
</comment>
<feature type="transmembrane region" description="Helical" evidence="13">
    <location>
        <begin position="97"/>
        <end position="115"/>
    </location>
</feature>
<evidence type="ECO:0000256" key="3">
    <source>
        <dbReference type="ARBA" id="ARBA00011071"/>
    </source>
</evidence>
<comment type="function">
    <text evidence="11 13">Catalytic subunit of the glycosylphosphatidylinositol-mannosyltransferase I complex which catalyzes the transfer of the first mannose, via an alpha-1,4 bond from a dolichol-phosphate-mannose (Dol-P-Man) to the glucosaminyl acyl phosphatidylinositol (GlcN-(acyl)PI) intermediate to generate alpha-D-Man-(1-&gt;4)-alpha-D-GlcN-(1-&gt;6)-(1-radyl,2-acyl-sn-glycero-3-phospho)-2-acyl-inositol and participates in the sixth step of the glycosylphosphatidylinositol-anchor biosynthesis.</text>
</comment>
<comment type="similarity">
    <text evidence="3 13">Belongs to the PIGM family.</text>
</comment>
<evidence type="ECO:0000256" key="11">
    <source>
        <dbReference type="ARBA" id="ARBA00093408"/>
    </source>
</evidence>
<dbReference type="GO" id="GO:1990529">
    <property type="term" value="C:glycosylphosphatidylinositol-mannosyltransferase I complex"/>
    <property type="evidence" value="ECO:0007669"/>
    <property type="project" value="TreeGrafter"/>
</dbReference>
<evidence type="ECO:0000256" key="10">
    <source>
        <dbReference type="ARBA" id="ARBA00023136"/>
    </source>
</evidence>
<keyword evidence="5 13" id="KW-0328">Glycosyltransferase</keyword>
<keyword evidence="15" id="KW-1185">Reference proteome</keyword>
<accession>A0A4U8UQA9</accession>
<evidence type="ECO:0000256" key="4">
    <source>
        <dbReference type="ARBA" id="ARBA00022502"/>
    </source>
</evidence>
<proteinExistence type="inferred from homology"/>
<reference evidence="14 15" key="1">
    <citation type="journal article" date="2015" name="Genome Biol.">
        <title>Comparative genomics of Steinernema reveals deeply conserved gene regulatory networks.</title>
        <authorList>
            <person name="Dillman A.R."/>
            <person name="Macchietto M."/>
            <person name="Porter C.F."/>
            <person name="Rogers A."/>
            <person name="Williams B."/>
            <person name="Antoshechkin I."/>
            <person name="Lee M.M."/>
            <person name="Goodwin Z."/>
            <person name="Lu X."/>
            <person name="Lewis E.E."/>
            <person name="Goodrich-Blair H."/>
            <person name="Stock S.P."/>
            <person name="Adams B.J."/>
            <person name="Sternberg P.W."/>
            <person name="Mortazavi A."/>
        </authorList>
    </citation>
    <scope>NUCLEOTIDE SEQUENCE [LARGE SCALE GENOMIC DNA]</scope>
    <source>
        <strain evidence="14 15">ALL</strain>
    </source>
</reference>
<evidence type="ECO:0000256" key="6">
    <source>
        <dbReference type="ARBA" id="ARBA00022679"/>
    </source>
</evidence>
<evidence type="ECO:0000256" key="2">
    <source>
        <dbReference type="ARBA" id="ARBA00004687"/>
    </source>
</evidence>
<dbReference type="PANTHER" id="PTHR12886:SF0">
    <property type="entry name" value="GPI MANNOSYLTRANSFERASE 1"/>
    <property type="match status" value="1"/>
</dbReference>
<evidence type="ECO:0000256" key="12">
    <source>
        <dbReference type="ARBA" id="ARBA00093608"/>
    </source>
</evidence>
<name>A0A4U8UQA9_STECR</name>
<dbReference type="GO" id="GO:0004376">
    <property type="term" value="F:GPI mannosyltransferase activity"/>
    <property type="evidence" value="ECO:0007669"/>
    <property type="project" value="InterPro"/>
</dbReference>
<keyword evidence="4 13" id="KW-0337">GPI-anchor biosynthesis</keyword>
<dbReference type="Pfam" id="PF05007">
    <property type="entry name" value="Mannosyl_trans"/>
    <property type="match status" value="1"/>
</dbReference>
<dbReference type="PANTHER" id="PTHR12886">
    <property type="entry name" value="PIG-M MANNOSYLTRANSFERASE"/>
    <property type="match status" value="1"/>
</dbReference>
<keyword evidence="6 13" id="KW-0808">Transferase</keyword>
<dbReference type="EMBL" id="CM016762">
    <property type="protein sequence ID" value="TMS34555.1"/>
    <property type="molecule type" value="Genomic_DNA"/>
</dbReference>